<reference evidence="9 10" key="1">
    <citation type="submission" date="2018-06" db="EMBL/GenBank/DDBJ databases">
        <title>Actinomadura craniellae sp. nov. isolated from marine sponge Craniella sp.</title>
        <authorList>
            <person name="Li L."/>
            <person name="Xu Q.H."/>
            <person name="Lin H.W."/>
            <person name="Lu Y.H."/>
        </authorList>
    </citation>
    <scope>NUCLEOTIDE SEQUENCE [LARGE SCALE GENOMIC DNA]</scope>
    <source>
        <strain evidence="9 10">LHW63021</strain>
    </source>
</reference>
<dbReference type="NCBIfam" id="TIGR01528">
    <property type="entry name" value="NMN_trans_PnuC"/>
    <property type="match status" value="1"/>
</dbReference>
<comment type="similarity">
    <text evidence="2">Belongs to the nicotinamide ribonucleoside (NR) uptake permease (TC 4.B.1) family.</text>
</comment>
<evidence type="ECO:0000256" key="5">
    <source>
        <dbReference type="ARBA" id="ARBA00022692"/>
    </source>
</evidence>
<dbReference type="GO" id="GO:0034257">
    <property type="term" value="F:nicotinamide riboside transmembrane transporter activity"/>
    <property type="evidence" value="ECO:0007669"/>
    <property type="project" value="InterPro"/>
</dbReference>
<organism evidence="9 10">
    <name type="scientific">Actinomadura craniellae</name>
    <dbReference type="NCBI Taxonomy" id="2231787"/>
    <lineage>
        <taxon>Bacteria</taxon>
        <taxon>Bacillati</taxon>
        <taxon>Actinomycetota</taxon>
        <taxon>Actinomycetes</taxon>
        <taxon>Streptosporangiales</taxon>
        <taxon>Thermomonosporaceae</taxon>
        <taxon>Actinomadura</taxon>
    </lineage>
</organism>
<comment type="caution">
    <text evidence="9">The sequence shown here is derived from an EMBL/GenBank/DDBJ whole genome shotgun (WGS) entry which is preliminary data.</text>
</comment>
<keyword evidence="4" id="KW-1003">Cell membrane</keyword>
<evidence type="ECO:0000256" key="1">
    <source>
        <dbReference type="ARBA" id="ARBA00004651"/>
    </source>
</evidence>
<evidence type="ECO:0000313" key="9">
    <source>
        <dbReference type="EMBL" id="RAY13517.1"/>
    </source>
</evidence>
<dbReference type="Proteomes" id="UP000251891">
    <property type="component" value="Unassembled WGS sequence"/>
</dbReference>
<sequence>MSVNVPLGPLLDPAFHLGQTPTSWAELLGFGTGVVTVWFVVRQNILNWPLGLANVILLGLVFLDSGLYADAGLQIVYVALQAYGWWQWLHGGRDHGPLAVTRTTRAEWAALLTAGALTAAALTWLLSTHTDSTVPFWDATTTAISLMATYGQCRKRLESWWLWITADLIYIPLYAHKGLHLTSGLYVIFLGLCVLGLLSWRADLRIRTTAAPAGATA</sequence>
<dbReference type="InterPro" id="IPR006419">
    <property type="entry name" value="NMN_transpt_PnuC"/>
</dbReference>
<keyword evidence="3" id="KW-0813">Transport</keyword>
<feature type="transmembrane region" description="Helical" evidence="8">
    <location>
        <begin position="181"/>
        <end position="200"/>
    </location>
</feature>
<dbReference type="OrthoDB" id="9791248at2"/>
<dbReference type="GO" id="GO:0005886">
    <property type="term" value="C:plasma membrane"/>
    <property type="evidence" value="ECO:0007669"/>
    <property type="project" value="UniProtKB-SubCell"/>
</dbReference>
<keyword evidence="7 8" id="KW-0472">Membrane</keyword>
<gene>
    <name evidence="9" type="ORF">DPM19_19500</name>
</gene>
<proteinExistence type="inferred from homology"/>
<keyword evidence="6 8" id="KW-1133">Transmembrane helix</keyword>
<comment type="subcellular location">
    <subcellularLocation>
        <location evidence="1">Cell membrane</location>
        <topology evidence="1">Multi-pass membrane protein</topology>
    </subcellularLocation>
</comment>
<accession>A0A365H340</accession>
<keyword evidence="10" id="KW-1185">Reference proteome</keyword>
<dbReference type="PANTHER" id="PTHR36122">
    <property type="entry name" value="NICOTINAMIDE RIBOSIDE TRANSPORTER PNUC"/>
    <property type="match status" value="1"/>
</dbReference>
<evidence type="ECO:0000256" key="2">
    <source>
        <dbReference type="ARBA" id="ARBA00006669"/>
    </source>
</evidence>
<keyword evidence="5 8" id="KW-0812">Transmembrane</keyword>
<dbReference type="PANTHER" id="PTHR36122:SF2">
    <property type="entry name" value="NICOTINAMIDE RIBOSIDE TRANSPORTER PNUC"/>
    <property type="match status" value="1"/>
</dbReference>
<feature type="transmembrane region" description="Helical" evidence="8">
    <location>
        <begin position="23"/>
        <end position="41"/>
    </location>
</feature>
<feature type="transmembrane region" description="Helical" evidence="8">
    <location>
        <begin position="48"/>
        <end position="65"/>
    </location>
</feature>
<protein>
    <submittedName>
        <fullName evidence="9">Nicotinamide riboside transporter PnuC</fullName>
    </submittedName>
</protein>
<dbReference type="AlphaFoldDB" id="A0A365H340"/>
<evidence type="ECO:0000313" key="10">
    <source>
        <dbReference type="Proteomes" id="UP000251891"/>
    </source>
</evidence>
<name>A0A365H340_9ACTN</name>
<dbReference type="RefSeq" id="WP_111869641.1">
    <property type="nucleotide sequence ID" value="NZ_QLYX01000009.1"/>
</dbReference>
<evidence type="ECO:0000256" key="8">
    <source>
        <dbReference type="SAM" id="Phobius"/>
    </source>
</evidence>
<evidence type="ECO:0000256" key="6">
    <source>
        <dbReference type="ARBA" id="ARBA00022989"/>
    </source>
</evidence>
<evidence type="ECO:0000256" key="4">
    <source>
        <dbReference type="ARBA" id="ARBA00022475"/>
    </source>
</evidence>
<dbReference type="Pfam" id="PF04973">
    <property type="entry name" value="NMN_transporter"/>
    <property type="match status" value="1"/>
</dbReference>
<evidence type="ECO:0000256" key="7">
    <source>
        <dbReference type="ARBA" id="ARBA00023136"/>
    </source>
</evidence>
<feature type="transmembrane region" description="Helical" evidence="8">
    <location>
        <begin position="71"/>
        <end position="88"/>
    </location>
</feature>
<feature type="transmembrane region" description="Helical" evidence="8">
    <location>
        <begin position="108"/>
        <end position="127"/>
    </location>
</feature>
<evidence type="ECO:0000256" key="3">
    <source>
        <dbReference type="ARBA" id="ARBA00022448"/>
    </source>
</evidence>
<dbReference type="EMBL" id="QLYX01000009">
    <property type="protein sequence ID" value="RAY13517.1"/>
    <property type="molecule type" value="Genomic_DNA"/>
</dbReference>